<comment type="similarity">
    <text evidence="2">Belongs to the bacterial solute-binding protein 7 family.</text>
</comment>
<comment type="subcellular location">
    <subcellularLocation>
        <location evidence="1">Cell envelope</location>
    </subcellularLocation>
</comment>
<protein>
    <submittedName>
        <fullName evidence="6">Neu5Ac-binding protein</fullName>
    </submittedName>
</protein>
<dbReference type="STRING" id="1122949.GCA_000378725_00549"/>
<dbReference type="PANTHER" id="PTHR33376:SF4">
    <property type="entry name" value="SIALIC ACID-BINDING PERIPLASMIC PROTEIN SIAP"/>
    <property type="match status" value="1"/>
</dbReference>
<name>A0A379C364_9FIRM</name>
<evidence type="ECO:0000256" key="3">
    <source>
        <dbReference type="ARBA" id="ARBA00022448"/>
    </source>
</evidence>
<evidence type="ECO:0000256" key="2">
    <source>
        <dbReference type="ARBA" id="ARBA00009023"/>
    </source>
</evidence>
<dbReference type="PIRSF" id="PIRSF006470">
    <property type="entry name" value="DctB"/>
    <property type="match status" value="1"/>
</dbReference>
<evidence type="ECO:0000256" key="1">
    <source>
        <dbReference type="ARBA" id="ARBA00004196"/>
    </source>
</evidence>
<dbReference type="GO" id="GO:0030288">
    <property type="term" value="C:outer membrane-bounded periplasmic space"/>
    <property type="evidence" value="ECO:0007669"/>
    <property type="project" value="InterPro"/>
</dbReference>
<dbReference type="RefSeq" id="WP_019034469.1">
    <property type="nucleotide sequence ID" value="NZ_UGSZ01000001.1"/>
</dbReference>
<feature type="signal peptide" evidence="5">
    <location>
        <begin position="1"/>
        <end position="21"/>
    </location>
</feature>
<dbReference type="EMBL" id="UGSZ01000001">
    <property type="protein sequence ID" value="SUB56700.1"/>
    <property type="molecule type" value="Genomic_DNA"/>
</dbReference>
<feature type="chain" id="PRO_5016871721" evidence="5">
    <location>
        <begin position="22"/>
        <end position="343"/>
    </location>
</feature>
<dbReference type="NCBIfam" id="TIGR00787">
    <property type="entry name" value="dctP"/>
    <property type="match status" value="1"/>
</dbReference>
<proteinExistence type="inferred from homology"/>
<reference evidence="6 7" key="1">
    <citation type="submission" date="2018-06" db="EMBL/GenBank/DDBJ databases">
        <authorList>
            <consortium name="Pathogen Informatics"/>
            <person name="Doyle S."/>
        </authorList>
    </citation>
    <scope>NUCLEOTIDE SEQUENCE [LARGE SCALE GENOMIC DNA]</scope>
    <source>
        <strain evidence="6 7">NCTC13149</strain>
    </source>
</reference>
<dbReference type="InterPro" id="IPR018389">
    <property type="entry name" value="DctP_fam"/>
</dbReference>
<dbReference type="InterPro" id="IPR038404">
    <property type="entry name" value="TRAP_DctP_sf"/>
</dbReference>
<dbReference type="PANTHER" id="PTHR33376">
    <property type="match status" value="1"/>
</dbReference>
<evidence type="ECO:0000313" key="7">
    <source>
        <dbReference type="Proteomes" id="UP000255517"/>
    </source>
</evidence>
<evidence type="ECO:0000313" key="6">
    <source>
        <dbReference type="EMBL" id="SUB56700.1"/>
    </source>
</evidence>
<dbReference type="NCBIfam" id="NF037995">
    <property type="entry name" value="TRAP_S1"/>
    <property type="match status" value="1"/>
</dbReference>
<evidence type="ECO:0000256" key="5">
    <source>
        <dbReference type="SAM" id="SignalP"/>
    </source>
</evidence>
<dbReference type="GO" id="GO:0055085">
    <property type="term" value="P:transmembrane transport"/>
    <property type="evidence" value="ECO:0007669"/>
    <property type="project" value="InterPro"/>
</dbReference>
<keyword evidence="4 5" id="KW-0732">Signal</keyword>
<sequence length="343" mass="39174">MKKIIINCIVLMLLLSQTSCLQTGNRRKNHKVDVYNLYIACDSQEDTVTGIFMNEFARILEEDSKGRIKMNTYPNSQLGSDSELIEAVQNGNISFCVGTSAPQVSFVPQAAIFDAPMAFKNLKIARKVLDGPLYDKLKSYYKDKNLRLLAIADQGFRLMSSNKNINSIKDFKGIKIRTMENKNHIAFWKAIGANPTPMAWPEVYIGLEQGFIDAQENPLELIVASKIYEKQKYIINTNHILHSLMLIGSEKVLNDLPEDLQKTIDESAQKAKQIARAKTDLRYEGRLKIIKDYGCINKDLSPQLYKDMKEASKSIWLDMENQVDKDLINLFKSEIERSEKNEY</sequence>
<evidence type="ECO:0000256" key="4">
    <source>
        <dbReference type="ARBA" id="ARBA00022729"/>
    </source>
</evidence>
<dbReference type="Proteomes" id="UP000255517">
    <property type="component" value="Unassembled WGS sequence"/>
</dbReference>
<dbReference type="CDD" id="cd13603">
    <property type="entry name" value="PBP2_TRAP_Siap_TeaA_like"/>
    <property type="match status" value="1"/>
</dbReference>
<dbReference type="AlphaFoldDB" id="A0A379C364"/>
<dbReference type="Gene3D" id="3.40.190.170">
    <property type="entry name" value="Bacterial extracellular solute-binding protein, family 7"/>
    <property type="match status" value="1"/>
</dbReference>
<dbReference type="Pfam" id="PF03480">
    <property type="entry name" value="DctP"/>
    <property type="match status" value="1"/>
</dbReference>
<organism evidence="6 7">
    <name type="scientific">Peptoniphilus lacrimalis</name>
    <dbReference type="NCBI Taxonomy" id="33031"/>
    <lineage>
        <taxon>Bacteria</taxon>
        <taxon>Bacillati</taxon>
        <taxon>Bacillota</taxon>
        <taxon>Tissierellia</taxon>
        <taxon>Tissierellales</taxon>
        <taxon>Peptoniphilaceae</taxon>
        <taxon>Peptoniphilus</taxon>
    </lineage>
</organism>
<gene>
    <name evidence="6" type="primary">siaP</name>
    <name evidence="6" type="ORF">NCTC13149_00492</name>
</gene>
<accession>A0A379C364</accession>
<dbReference type="InterPro" id="IPR004682">
    <property type="entry name" value="TRAP_DctP"/>
</dbReference>
<keyword evidence="3" id="KW-0813">Transport</keyword>